<dbReference type="InterPro" id="IPR010827">
    <property type="entry name" value="BamA/TamA_POTRA"/>
</dbReference>
<gene>
    <name evidence="5" type="ORF">OQ273_06405</name>
</gene>
<dbReference type="Pfam" id="PF07244">
    <property type="entry name" value="POTRA"/>
    <property type="match status" value="1"/>
</dbReference>
<organism evidence="5 6">
    <name type="scientific">Hoeflea prorocentri</name>
    <dbReference type="NCBI Taxonomy" id="1922333"/>
    <lineage>
        <taxon>Bacteria</taxon>
        <taxon>Pseudomonadati</taxon>
        <taxon>Pseudomonadota</taxon>
        <taxon>Alphaproteobacteria</taxon>
        <taxon>Hyphomicrobiales</taxon>
        <taxon>Rhizobiaceae</taxon>
        <taxon>Hoeflea</taxon>
    </lineage>
</organism>
<dbReference type="InterPro" id="IPR034746">
    <property type="entry name" value="POTRA"/>
</dbReference>
<dbReference type="PANTHER" id="PTHR12815">
    <property type="entry name" value="SORTING AND ASSEMBLY MACHINERY SAMM50 PROTEIN FAMILY MEMBER"/>
    <property type="match status" value="1"/>
</dbReference>
<reference evidence="5" key="1">
    <citation type="submission" date="2022-11" db="EMBL/GenBank/DDBJ databases">
        <title>Draft genome sequence of Hoeflea poritis E7-10 and Hoeflea prorocentri PM5-8, separated from scleractinian coral Porites lutea and marine dinoflagellate.</title>
        <authorList>
            <person name="Zhang G."/>
            <person name="Wei Q."/>
            <person name="Cai L."/>
        </authorList>
    </citation>
    <scope>NUCLEOTIDE SEQUENCE</scope>
    <source>
        <strain evidence="5">PM5-8</strain>
    </source>
</reference>
<evidence type="ECO:0000313" key="5">
    <source>
        <dbReference type="EMBL" id="MDA5398203.1"/>
    </source>
</evidence>
<dbReference type="InterPro" id="IPR039910">
    <property type="entry name" value="D15-like"/>
</dbReference>
<keyword evidence="2" id="KW-1134">Transmembrane beta strand</keyword>
<comment type="caution">
    <text evidence="5">The sequence shown here is derived from an EMBL/GenBank/DDBJ whole genome shotgun (WGS) entry which is preliminary data.</text>
</comment>
<protein>
    <submittedName>
        <fullName evidence="5">Autotransporter assembly complex protein TamA</fullName>
    </submittedName>
</protein>
<name>A0A9X3UFI6_9HYPH</name>
<dbReference type="Proteomes" id="UP001151234">
    <property type="component" value="Unassembled WGS sequence"/>
</dbReference>
<keyword evidence="6" id="KW-1185">Reference proteome</keyword>
<evidence type="ECO:0000256" key="3">
    <source>
        <dbReference type="ARBA" id="ARBA00023136"/>
    </source>
</evidence>
<dbReference type="PANTHER" id="PTHR12815:SF42">
    <property type="entry name" value="BACTERIAL SURFACE ANTIGEN (D15) DOMAIN-CONTAINING PROTEIN"/>
    <property type="match status" value="1"/>
</dbReference>
<dbReference type="EMBL" id="JAPJZI010000001">
    <property type="protein sequence ID" value="MDA5398203.1"/>
    <property type="molecule type" value="Genomic_DNA"/>
</dbReference>
<dbReference type="Pfam" id="PF01103">
    <property type="entry name" value="Omp85"/>
    <property type="match status" value="1"/>
</dbReference>
<sequence length="638" mass="67782">MNGDQRSLTAMKAMAFSLAMALLIVTLSPGQAAAFKIFGIRLWGSEDAKEAAEEVPDAVPYDVHLSVDDDAELGELLNSISLLVTKKDSPPSGTIGLLTRAKNDKRRLVAALYSEALYGGTVDILINGTAFENVPIDAVLNRGAPASVHIDVDAGPEFTFARADARTTTGDTIDLAQFGVVVGEPAKSETVVNAESKLVTAWHDDGYAFARIASRDMIADHRNRTLEVDVRLNPGPLAIFGPVTVSGAEDVDSAFIIQQANIPQGTVYSPKRLSDASKRLRGLGVFDSVVIVESEEPGPDNSVSISIEVSERKPRTIGAGVTAATQDGLGTEAFWTHRNLFGRAEQLRIEGAVSGIGRSNFSTSLDYHVAATFTKPGVWGPTTSFKSRLEAQYQDTDAFKKHSFSANAGLEREFDDQLTGSAYLDVEYARFQDTDGPSTSVLVSVPLELIRDTRDDRLNPTTGYRALLSAEPTYDVHNGDSFFKTQAGLSVYRALNSSGSFVLAGRVLVGSIFGADLSEVPADRRFYAGGGGSVRGYEFQSAGPRSGSQPTGGLSLVETSIEARLRVTENIGLAAFIDSGGAFTSSTPGQGGEWFTGAGAGIRYLTPVGPLRVDLGVPLNKISGDPDFGVYLGLGQAF</sequence>
<dbReference type="Gene3D" id="2.40.160.50">
    <property type="entry name" value="membrane protein fhac: a member of the omp85/tpsb transporter family"/>
    <property type="match status" value="1"/>
</dbReference>
<evidence type="ECO:0000313" key="6">
    <source>
        <dbReference type="Proteomes" id="UP001151234"/>
    </source>
</evidence>
<dbReference type="AlphaFoldDB" id="A0A9X3UFI6"/>
<keyword evidence="2" id="KW-0812">Transmembrane</keyword>
<comment type="subcellular location">
    <subcellularLocation>
        <location evidence="1">Membrane</location>
    </subcellularLocation>
</comment>
<evidence type="ECO:0000259" key="4">
    <source>
        <dbReference type="PROSITE" id="PS51779"/>
    </source>
</evidence>
<evidence type="ECO:0000256" key="1">
    <source>
        <dbReference type="ARBA" id="ARBA00004370"/>
    </source>
</evidence>
<proteinExistence type="predicted"/>
<keyword evidence="3" id="KW-0472">Membrane</keyword>
<dbReference type="GO" id="GO:0019867">
    <property type="term" value="C:outer membrane"/>
    <property type="evidence" value="ECO:0007669"/>
    <property type="project" value="InterPro"/>
</dbReference>
<evidence type="ECO:0000256" key="2">
    <source>
        <dbReference type="ARBA" id="ARBA00022452"/>
    </source>
</evidence>
<dbReference type="InterPro" id="IPR000184">
    <property type="entry name" value="Bac_surfAg_D15"/>
</dbReference>
<dbReference type="RefSeq" id="WP_267989639.1">
    <property type="nucleotide sequence ID" value="NZ_JAPJZI010000001.1"/>
</dbReference>
<accession>A0A9X3UFI6</accession>
<dbReference type="Gene3D" id="3.10.20.310">
    <property type="entry name" value="membrane protein fhac"/>
    <property type="match status" value="1"/>
</dbReference>
<dbReference type="PROSITE" id="PS51779">
    <property type="entry name" value="POTRA"/>
    <property type="match status" value="1"/>
</dbReference>
<feature type="domain" description="POTRA" evidence="4">
    <location>
        <begin position="238"/>
        <end position="312"/>
    </location>
</feature>